<dbReference type="GO" id="GO:0003700">
    <property type="term" value="F:DNA-binding transcription factor activity"/>
    <property type="evidence" value="ECO:0007669"/>
    <property type="project" value="InterPro"/>
</dbReference>
<gene>
    <name evidence="5" type="ORF">F0357_12970</name>
</gene>
<dbReference type="InterPro" id="IPR018062">
    <property type="entry name" value="HTH_AraC-typ_CS"/>
</dbReference>
<evidence type="ECO:0000313" key="5">
    <source>
        <dbReference type="EMBL" id="MQT13533.1"/>
    </source>
</evidence>
<evidence type="ECO:0000259" key="4">
    <source>
        <dbReference type="PROSITE" id="PS01124"/>
    </source>
</evidence>
<dbReference type="Pfam" id="PF12833">
    <property type="entry name" value="HTH_18"/>
    <property type="match status" value="1"/>
</dbReference>
<dbReference type="SMART" id="SM00342">
    <property type="entry name" value="HTH_ARAC"/>
    <property type="match status" value="1"/>
</dbReference>
<keyword evidence="1" id="KW-0805">Transcription regulation</keyword>
<feature type="domain" description="HTH araC/xylS-type" evidence="4">
    <location>
        <begin position="233"/>
        <end position="331"/>
    </location>
</feature>
<dbReference type="SUPFAM" id="SSF46689">
    <property type="entry name" value="Homeodomain-like"/>
    <property type="match status" value="2"/>
</dbReference>
<dbReference type="InterPro" id="IPR018060">
    <property type="entry name" value="HTH_AraC"/>
</dbReference>
<dbReference type="GO" id="GO:0043565">
    <property type="term" value="F:sequence-specific DNA binding"/>
    <property type="evidence" value="ECO:0007669"/>
    <property type="project" value="InterPro"/>
</dbReference>
<dbReference type="EMBL" id="VWNA01000001">
    <property type="protein sequence ID" value="MQT13533.1"/>
    <property type="molecule type" value="Genomic_DNA"/>
</dbReference>
<organism evidence="5 6">
    <name type="scientific">Segnochrobactrum spirostomi</name>
    <dbReference type="NCBI Taxonomy" id="2608987"/>
    <lineage>
        <taxon>Bacteria</taxon>
        <taxon>Pseudomonadati</taxon>
        <taxon>Pseudomonadota</taxon>
        <taxon>Alphaproteobacteria</taxon>
        <taxon>Hyphomicrobiales</taxon>
        <taxon>Segnochrobactraceae</taxon>
        <taxon>Segnochrobactrum</taxon>
    </lineage>
</organism>
<keyword evidence="3" id="KW-0804">Transcription</keyword>
<dbReference type="PROSITE" id="PS01124">
    <property type="entry name" value="HTH_ARAC_FAMILY_2"/>
    <property type="match status" value="1"/>
</dbReference>
<evidence type="ECO:0000256" key="1">
    <source>
        <dbReference type="ARBA" id="ARBA00023015"/>
    </source>
</evidence>
<reference evidence="5 6" key="1">
    <citation type="submission" date="2019-09" db="EMBL/GenBank/DDBJ databases">
        <title>Segnochrobactrum spirostomi gen. nov., sp. nov., isolated from the ciliate Spirostomum cf. yagiui and description of a novel family, Segnochrobactraceae fam. nov. within the order Rhizobiales of the class Alphaproteobacteria.</title>
        <authorList>
            <person name="Akter S."/>
            <person name="Shazib S.U.A."/>
            <person name="Shin M.K."/>
        </authorList>
    </citation>
    <scope>NUCLEOTIDE SEQUENCE [LARGE SCALE GENOMIC DNA]</scope>
    <source>
        <strain evidence="5 6">Sp-1</strain>
    </source>
</reference>
<dbReference type="Pfam" id="PF01965">
    <property type="entry name" value="DJ-1_PfpI"/>
    <property type="match status" value="1"/>
</dbReference>
<evidence type="ECO:0000313" key="6">
    <source>
        <dbReference type="Proteomes" id="UP000332515"/>
    </source>
</evidence>
<dbReference type="InterPro" id="IPR029062">
    <property type="entry name" value="Class_I_gatase-like"/>
</dbReference>
<sequence>MVETARPTHPGPGETGPAEIGLLLYPGAQAAAIHGLTDLFRVANLVATGEDESRPAPLRISHWEAADGAAAPTRVFDTAPDAAGAPVAIVAPPSLGASPTPELSAALAPWLAARHDAGATLASVCAGAFVIAGTGLLDGRTATTHWALEDEFRTRFPRVDLAIDKLIVDDGDILTAGGLMAWTDLGLRLVDRLLGPELMIETARYLLIDPPGREQRYYSPFSPRLDHRDAAILKVQHWLQGNGARGVTLAAMAACAGLEARTFLRRFQKATGLKPTDYCQRLRIGRARSLLEVGGTTIEQIAWAVGYEDAGAFRKVFQRITGLTPGDYRRRFAPHAAP</sequence>
<dbReference type="RefSeq" id="WP_153482324.1">
    <property type="nucleotide sequence ID" value="NZ_VWNA01000001.1"/>
</dbReference>
<keyword evidence="2" id="KW-0238">DNA-binding</keyword>
<evidence type="ECO:0000256" key="2">
    <source>
        <dbReference type="ARBA" id="ARBA00023125"/>
    </source>
</evidence>
<dbReference type="CDD" id="cd03138">
    <property type="entry name" value="GATase1_AraC_2"/>
    <property type="match status" value="1"/>
</dbReference>
<proteinExistence type="predicted"/>
<evidence type="ECO:0000256" key="3">
    <source>
        <dbReference type="ARBA" id="ARBA00023163"/>
    </source>
</evidence>
<dbReference type="AlphaFoldDB" id="A0A6A7Y390"/>
<dbReference type="InterPro" id="IPR002818">
    <property type="entry name" value="DJ-1/PfpI"/>
</dbReference>
<dbReference type="PRINTS" id="PR00032">
    <property type="entry name" value="HTHARAC"/>
</dbReference>
<protein>
    <submittedName>
        <fullName evidence="5">GlxA family transcriptional regulator</fullName>
    </submittedName>
</protein>
<comment type="caution">
    <text evidence="5">The sequence shown here is derived from an EMBL/GenBank/DDBJ whole genome shotgun (WGS) entry which is preliminary data.</text>
</comment>
<dbReference type="InterPro" id="IPR020449">
    <property type="entry name" value="Tscrpt_reg_AraC-type_HTH"/>
</dbReference>
<dbReference type="Gene3D" id="1.10.10.60">
    <property type="entry name" value="Homeodomain-like"/>
    <property type="match status" value="2"/>
</dbReference>
<dbReference type="Gene3D" id="3.40.50.880">
    <property type="match status" value="1"/>
</dbReference>
<accession>A0A6A7Y390</accession>
<name>A0A6A7Y390_9HYPH</name>
<dbReference type="InterPro" id="IPR052158">
    <property type="entry name" value="INH-QAR"/>
</dbReference>
<dbReference type="InterPro" id="IPR009057">
    <property type="entry name" value="Homeodomain-like_sf"/>
</dbReference>
<dbReference type="Proteomes" id="UP000332515">
    <property type="component" value="Unassembled WGS sequence"/>
</dbReference>
<keyword evidence="6" id="KW-1185">Reference proteome</keyword>
<dbReference type="PANTHER" id="PTHR43130:SF3">
    <property type="entry name" value="HTH-TYPE TRANSCRIPTIONAL REGULATOR RV1931C"/>
    <property type="match status" value="1"/>
</dbReference>
<dbReference type="SUPFAM" id="SSF52317">
    <property type="entry name" value="Class I glutamine amidotransferase-like"/>
    <property type="match status" value="1"/>
</dbReference>
<dbReference type="PANTHER" id="PTHR43130">
    <property type="entry name" value="ARAC-FAMILY TRANSCRIPTIONAL REGULATOR"/>
    <property type="match status" value="1"/>
</dbReference>
<dbReference type="PROSITE" id="PS00041">
    <property type="entry name" value="HTH_ARAC_FAMILY_1"/>
    <property type="match status" value="1"/>
</dbReference>